<dbReference type="GO" id="GO:0005886">
    <property type="term" value="C:plasma membrane"/>
    <property type="evidence" value="ECO:0007669"/>
    <property type="project" value="UniProtKB-SubCell"/>
</dbReference>
<dbReference type="InterPro" id="IPR007078">
    <property type="entry name" value="Haem_export_protD_CcmD"/>
</dbReference>
<evidence type="ECO:0000256" key="3">
    <source>
        <dbReference type="ARBA" id="ARBA00008741"/>
    </source>
</evidence>
<keyword evidence="14" id="KW-1185">Reference proteome</keyword>
<dbReference type="Pfam" id="PF04995">
    <property type="entry name" value="CcmD"/>
    <property type="match status" value="1"/>
</dbReference>
<evidence type="ECO:0000256" key="9">
    <source>
        <dbReference type="ARBA" id="ARBA00022748"/>
    </source>
</evidence>
<evidence type="ECO:0000256" key="7">
    <source>
        <dbReference type="ARBA" id="ARBA00022519"/>
    </source>
</evidence>
<keyword evidence="8 12" id="KW-0812">Transmembrane</keyword>
<keyword evidence="10 12" id="KW-1133">Transmembrane helix</keyword>
<evidence type="ECO:0000256" key="8">
    <source>
        <dbReference type="ARBA" id="ARBA00022692"/>
    </source>
</evidence>
<dbReference type="NCBIfam" id="TIGR03141">
    <property type="entry name" value="cytochro_ccmD"/>
    <property type="match status" value="1"/>
</dbReference>
<comment type="similarity">
    <text evidence="3 12">Belongs to the CcmD/CycX/HelD family.</text>
</comment>
<keyword evidence="6 12" id="KW-1003">Cell membrane</keyword>
<feature type="transmembrane region" description="Helical" evidence="12">
    <location>
        <begin position="12"/>
        <end position="35"/>
    </location>
</feature>
<dbReference type="Proteomes" id="UP000193862">
    <property type="component" value="Unassembled WGS sequence"/>
</dbReference>
<evidence type="ECO:0000256" key="12">
    <source>
        <dbReference type="RuleBase" id="RU363101"/>
    </source>
</evidence>
<name>A0A1Y5TJH4_9RHOB</name>
<evidence type="ECO:0000313" key="13">
    <source>
        <dbReference type="EMBL" id="SLN65444.1"/>
    </source>
</evidence>
<evidence type="ECO:0000313" key="14">
    <source>
        <dbReference type="Proteomes" id="UP000193862"/>
    </source>
</evidence>
<gene>
    <name evidence="13" type="ORF">AQS8620_03022</name>
</gene>
<evidence type="ECO:0000256" key="4">
    <source>
        <dbReference type="ARBA" id="ARBA00016461"/>
    </source>
</evidence>
<keyword evidence="9 12" id="KW-0201">Cytochrome c-type biogenesis</keyword>
<comment type="function">
    <text evidence="1 12">Required for the export of heme to the periplasm for the biogenesis of c-type cytochromes.</text>
</comment>
<evidence type="ECO:0000256" key="1">
    <source>
        <dbReference type="ARBA" id="ARBA00002442"/>
    </source>
</evidence>
<keyword evidence="11 12" id="KW-0472">Membrane</keyword>
<proteinExistence type="inferred from homology"/>
<reference evidence="13 14" key="1">
    <citation type="submission" date="2017-03" db="EMBL/GenBank/DDBJ databases">
        <authorList>
            <person name="Afonso C.L."/>
            <person name="Miller P.J."/>
            <person name="Scott M.A."/>
            <person name="Spackman E."/>
            <person name="Goraichik I."/>
            <person name="Dimitrov K.M."/>
            <person name="Suarez D.L."/>
            <person name="Swayne D.E."/>
        </authorList>
    </citation>
    <scope>NUCLEOTIDE SEQUENCE [LARGE SCALE GENOMIC DNA]</scope>
    <source>
        <strain evidence="13 14">CECT 8620</strain>
    </source>
</reference>
<evidence type="ECO:0000256" key="10">
    <source>
        <dbReference type="ARBA" id="ARBA00022989"/>
    </source>
</evidence>
<accession>A0A1Y5TJH4</accession>
<evidence type="ECO:0000256" key="6">
    <source>
        <dbReference type="ARBA" id="ARBA00022475"/>
    </source>
</evidence>
<evidence type="ECO:0000256" key="5">
    <source>
        <dbReference type="ARBA" id="ARBA00022448"/>
    </source>
</evidence>
<evidence type="ECO:0000256" key="11">
    <source>
        <dbReference type="ARBA" id="ARBA00023136"/>
    </source>
</evidence>
<evidence type="ECO:0000256" key="2">
    <source>
        <dbReference type="ARBA" id="ARBA00004377"/>
    </source>
</evidence>
<dbReference type="GO" id="GO:0015886">
    <property type="term" value="P:heme transport"/>
    <property type="evidence" value="ECO:0007669"/>
    <property type="project" value="InterPro"/>
</dbReference>
<dbReference type="GO" id="GO:0017004">
    <property type="term" value="P:cytochrome complex assembly"/>
    <property type="evidence" value="ECO:0007669"/>
    <property type="project" value="UniProtKB-KW"/>
</dbReference>
<keyword evidence="7 12" id="KW-0997">Cell inner membrane</keyword>
<dbReference type="EMBL" id="FWFS01000012">
    <property type="protein sequence ID" value="SLN65444.1"/>
    <property type="molecule type" value="Genomic_DNA"/>
</dbReference>
<keyword evidence="5 12" id="KW-0813">Transport</keyword>
<sequence>MMSILPDLGKYAGAVLMAYGVSFALLALLVAQSVIRAARMKTRLRAAEARRSAVTESLPDA</sequence>
<comment type="subcellular location">
    <subcellularLocation>
        <location evidence="2 12">Cell inner membrane</location>
        <topology evidence="2 12">Single-pass membrane protein</topology>
    </subcellularLocation>
</comment>
<dbReference type="AlphaFoldDB" id="A0A1Y5TJH4"/>
<protein>
    <recommendedName>
        <fullName evidence="4 12">Heme exporter protein D</fullName>
    </recommendedName>
</protein>
<organism evidence="13 14">
    <name type="scientific">Aquimixticola soesokkakensis</name>
    <dbReference type="NCBI Taxonomy" id="1519096"/>
    <lineage>
        <taxon>Bacteria</taxon>
        <taxon>Pseudomonadati</taxon>
        <taxon>Pseudomonadota</taxon>
        <taxon>Alphaproteobacteria</taxon>
        <taxon>Rhodobacterales</taxon>
        <taxon>Paracoccaceae</taxon>
        <taxon>Aquimixticola</taxon>
    </lineage>
</organism>